<keyword evidence="2" id="KW-0378">Hydrolase</keyword>
<evidence type="ECO:0000313" key="2">
    <source>
        <dbReference type="EMBL" id="NUC74773.1"/>
    </source>
</evidence>
<comment type="caution">
    <text evidence="2">The sequence shown here is derived from an EMBL/GenBank/DDBJ whole genome shotgun (WGS) entry which is preliminary data.</text>
</comment>
<name>A0ABX2LHC6_9EURY</name>
<dbReference type="InterPro" id="IPR014001">
    <property type="entry name" value="Helicase_ATP-bd"/>
</dbReference>
<dbReference type="SMART" id="SM00487">
    <property type="entry name" value="DEXDc"/>
    <property type="match status" value="1"/>
</dbReference>
<dbReference type="SUPFAM" id="SSF52540">
    <property type="entry name" value="P-loop containing nucleoside triphosphate hydrolases"/>
    <property type="match status" value="1"/>
</dbReference>
<keyword evidence="2" id="KW-0067">ATP-binding</keyword>
<feature type="domain" description="Helicase C-terminal" evidence="1">
    <location>
        <begin position="391"/>
        <end position="573"/>
    </location>
</feature>
<proteinExistence type="predicted"/>
<dbReference type="CDD" id="cd18785">
    <property type="entry name" value="SF2_C"/>
    <property type="match status" value="1"/>
</dbReference>
<dbReference type="PANTHER" id="PTHR47962:SF5">
    <property type="entry name" value="ATP-DEPENDENT HELICASE LHR-RELATED"/>
    <property type="match status" value="1"/>
</dbReference>
<reference evidence="2 3" key="1">
    <citation type="submission" date="2020-06" db="EMBL/GenBank/DDBJ databases">
        <title>Haloterrigena sp. nov., an extremely halophilic archaeon isolated from a saline sediment.</title>
        <authorList>
            <person name="Liu B.-B."/>
        </authorList>
    </citation>
    <scope>NUCLEOTIDE SEQUENCE [LARGE SCALE GENOMIC DNA]</scope>
    <source>
        <strain evidence="2 3">SYSU A558-1</strain>
    </source>
</reference>
<gene>
    <name evidence="2" type="ORF">HTZ84_21150</name>
</gene>
<protein>
    <submittedName>
        <fullName evidence="2">DEAD/DEAH box helicase</fullName>
    </submittedName>
</protein>
<dbReference type="PANTHER" id="PTHR47962">
    <property type="entry name" value="ATP-DEPENDENT HELICASE LHR-RELATED-RELATED"/>
    <property type="match status" value="1"/>
</dbReference>
<evidence type="ECO:0000259" key="1">
    <source>
        <dbReference type="PROSITE" id="PS51194"/>
    </source>
</evidence>
<dbReference type="Pfam" id="PF00271">
    <property type="entry name" value="Helicase_C"/>
    <property type="match status" value="1"/>
</dbReference>
<dbReference type="Pfam" id="PF04851">
    <property type="entry name" value="ResIII"/>
    <property type="match status" value="1"/>
</dbReference>
<accession>A0ABX2LHC6</accession>
<keyword evidence="2" id="KW-0347">Helicase</keyword>
<dbReference type="InterPro" id="IPR006935">
    <property type="entry name" value="Helicase/UvrB_N"/>
</dbReference>
<dbReference type="SMART" id="SM00490">
    <property type="entry name" value="HELICc"/>
    <property type="match status" value="1"/>
</dbReference>
<dbReference type="Proteomes" id="UP001016761">
    <property type="component" value="Unassembled WGS sequence"/>
</dbReference>
<evidence type="ECO:0000313" key="3">
    <source>
        <dbReference type="Proteomes" id="UP001016761"/>
    </source>
</evidence>
<dbReference type="EMBL" id="JABUQZ010000001">
    <property type="protein sequence ID" value="NUC74773.1"/>
    <property type="molecule type" value="Genomic_DNA"/>
</dbReference>
<dbReference type="InterPro" id="IPR052511">
    <property type="entry name" value="ATP-dep_Helicase"/>
</dbReference>
<sequence>MDYADRHSDFDRFDAQVQTLLEAIVANRQRWDANDPDPTRVTEALKYHSRPVQRPDRHSYDGDDEYIEEVLHDVLGFDGLTYFQEQCWTRLNEMRQARTDEGETQAAMLTAPTGFGKTEGFSGPLFHDLAFNNGDGFGKIAIVYPRNALLEDQLERFLVTLHEMNEEYDAGISIGIYNGNVRRDNSEVAESALVDDGEFTVAQWTGGEHENDPVALEWDDDAYELTVPGGPTFGEDTLKLSRAAMQPDNGGEVPDILLTTINSLENFALKPNYHIIDEFRTVVFDEVHLYNGIYGSHASRIIKNTRESIARRMDDDVGMLFIGSSATIDQPEQFGSDLFGVDSGNISVIQTGPEDKRETEDTEHFHFVTSAEDVGTSSTFIQQILLFAHALLDEHGDRDRKKALAFIDSVSQVNQRYFQIQDFENEGRWRHHNTGEDDWDTVANNTPYRTARPAETRLGHQLIQGDLNIERTTSDLRLGADEFGNTDLILSTSLLEVGIDIPAIKVISQYRAPWEMSQFVQRIGRASRQGGNDAHFLVTLDNEGGDRTLFHRADRFLEPEITTPLNVENEILIWIHDQLYRAFEIVYELRRQPGLSNDEQRERFLESFLNESDEASFQAFLHLIQNPSTILQNTLEQQVRELDGLESKDGLRRAYRELQDIQDRAVFTEIAGFVGEPATRFTLQLDERDDLDEWMEQGLRTLREETEELLDSAEPETTAVEQAVDDLLDDLAQLTDLLTDDDLDRRDWYDRLDRQLYDIQDDLASLAPSLDGVPEAFPYNLGYGEAMEALQTARGIRRDEELRQRGQRWRQAYYLKKSLQELYCFIGQEYEREEGENTIYGHLMVRAFKALLRAVYFFDRAVALDDVGEQLQPPHYVPTSYFAEAGETFSIVPEEEHDADDEEDRVDILSDRRFVNDEDEDENDAQRTEAPLTTLFFEYAPFMAKYLSDQSLQIFNPPVQDAPPEDEADYYFDVAGLSTEPGQNVITPNTLPVKRVRDYSGNRAQSIVRYCTESLYIGRDFWDTGPHGSDTMEFGQLHSDPQISTVFNEDVSTADGITVTYMSPDVRLDAVELTITPADPMGDPTTGNSTPFNPDRNNQQEVTIAFNQPLGFSLRTRGAVWDLSEFIDAFLEDEEYREFRDRFDTHNPDEDLENSIHYTAAHLLLEIIADVSGVNQAQLLYGINPETQQVAVFEYAEGGQGIVDLFDDVRNRPEHEKLLRSINRVASNPQLINGYLWTDPEFVAAVQNDDWEAVRGMIADHVTVAVETVVDDVVEMVRNTADRVEEFAGDVGIDPADAYDLRQDVVQRQFVAGDHEPAEDVIDDHDLDMTVEKVRNLLEEPDVDGCIENLHQAYSIVPGDQSDILSFAVLEPLYEHLITRTDGDAWGTEMLDNEAMPGARIDGTNIFHSL</sequence>
<dbReference type="PROSITE" id="PS51194">
    <property type="entry name" value="HELICASE_CTER"/>
    <property type="match status" value="1"/>
</dbReference>
<dbReference type="GO" id="GO:0004386">
    <property type="term" value="F:helicase activity"/>
    <property type="evidence" value="ECO:0007669"/>
    <property type="project" value="UniProtKB-KW"/>
</dbReference>
<keyword evidence="3" id="KW-1185">Reference proteome</keyword>
<dbReference type="InterPro" id="IPR001650">
    <property type="entry name" value="Helicase_C-like"/>
</dbReference>
<organism evidence="2 3">
    <name type="scientific">Haloterrigena gelatinilytica</name>
    <dbReference type="NCBI Taxonomy" id="2741724"/>
    <lineage>
        <taxon>Archaea</taxon>
        <taxon>Methanobacteriati</taxon>
        <taxon>Methanobacteriota</taxon>
        <taxon>Stenosarchaea group</taxon>
        <taxon>Halobacteria</taxon>
        <taxon>Halobacteriales</taxon>
        <taxon>Natrialbaceae</taxon>
        <taxon>Haloterrigena</taxon>
    </lineage>
</organism>
<dbReference type="InterPro" id="IPR027417">
    <property type="entry name" value="P-loop_NTPase"/>
</dbReference>
<keyword evidence="2" id="KW-0547">Nucleotide-binding</keyword>
<dbReference type="Gene3D" id="3.40.50.300">
    <property type="entry name" value="P-loop containing nucleotide triphosphate hydrolases"/>
    <property type="match status" value="2"/>
</dbReference>
<dbReference type="RefSeq" id="WP_174682483.1">
    <property type="nucleotide sequence ID" value="NZ_JABUQZ010000001.1"/>
</dbReference>